<accession>A0ACC5QYE3</accession>
<dbReference type="Proteomes" id="UP000616151">
    <property type="component" value="Unassembled WGS sequence"/>
</dbReference>
<name>A0ACC5QYE3_9HYPH</name>
<dbReference type="EMBL" id="JAENHL010000004">
    <property type="protein sequence ID" value="MBK1865411.1"/>
    <property type="molecule type" value="Genomic_DNA"/>
</dbReference>
<proteinExistence type="predicted"/>
<protein>
    <submittedName>
        <fullName evidence="1">Thioesterase family protein</fullName>
    </submittedName>
</protein>
<keyword evidence="2" id="KW-1185">Reference proteome</keyword>
<sequence>MAFPAPFVSSPHRVEDQWTDYNGHLNMAYYNVLFDRAGDEAFDAIGLGADYVKRANCSFFTLEAHITYLREIHAGDSVTVDVHFLDYDAKRIHYFEQMRHAGEGFIAATSELIIIHVDMMTRKTAPFPPDVLANIKAMRDAHAALPIPPQVGHRIGIPKK</sequence>
<gene>
    <name evidence="1" type="ORF">JHL16_03540</name>
</gene>
<evidence type="ECO:0000313" key="2">
    <source>
        <dbReference type="Proteomes" id="UP000616151"/>
    </source>
</evidence>
<organism evidence="1 2">
    <name type="scientific">Taklimakanibacter albus</name>
    <dbReference type="NCBI Taxonomy" id="2800327"/>
    <lineage>
        <taxon>Bacteria</taxon>
        <taxon>Pseudomonadati</taxon>
        <taxon>Pseudomonadota</taxon>
        <taxon>Alphaproteobacteria</taxon>
        <taxon>Hyphomicrobiales</taxon>
        <taxon>Aestuariivirgaceae</taxon>
        <taxon>Taklimakanibacter</taxon>
    </lineage>
</organism>
<comment type="caution">
    <text evidence="1">The sequence shown here is derived from an EMBL/GenBank/DDBJ whole genome shotgun (WGS) entry which is preliminary data.</text>
</comment>
<evidence type="ECO:0000313" key="1">
    <source>
        <dbReference type="EMBL" id="MBK1865411.1"/>
    </source>
</evidence>
<reference evidence="1" key="1">
    <citation type="submission" date="2021-01" db="EMBL/GenBank/DDBJ databases">
        <authorList>
            <person name="Sun Q."/>
        </authorList>
    </citation>
    <scope>NUCLEOTIDE SEQUENCE</scope>
    <source>
        <strain evidence="1">YIM B02566</strain>
    </source>
</reference>